<name>A0A7X0F0F5_9ACTN</name>
<dbReference type="Proteomes" id="UP000583800">
    <property type="component" value="Unassembled WGS sequence"/>
</dbReference>
<comment type="caution">
    <text evidence="2">The sequence shown here is derived from an EMBL/GenBank/DDBJ whole genome shotgun (WGS) entry which is preliminary data.</text>
</comment>
<dbReference type="InterPro" id="IPR011042">
    <property type="entry name" value="6-blade_b-propeller_TolB-like"/>
</dbReference>
<dbReference type="InterPro" id="IPR011044">
    <property type="entry name" value="Quino_amine_DH_bsu"/>
</dbReference>
<dbReference type="RefSeq" id="WP_185085540.1">
    <property type="nucleotide sequence ID" value="NZ_JACHJB010000002.1"/>
</dbReference>
<accession>A0A7X0F0F5</accession>
<reference evidence="2 3" key="1">
    <citation type="submission" date="2020-08" db="EMBL/GenBank/DDBJ databases">
        <title>Sequencing the genomes of 1000 actinobacteria strains.</title>
        <authorList>
            <person name="Klenk H.-P."/>
        </authorList>
    </citation>
    <scope>NUCLEOTIDE SEQUENCE [LARGE SCALE GENOMIC DNA]</scope>
    <source>
        <strain evidence="2 3">DSM 45913</strain>
    </source>
</reference>
<keyword evidence="1" id="KW-0472">Membrane</keyword>
<protein>
    <recommendedName>
        <fullName evidence="4">WD40 repeat domain-containing protein</fullName>
    </recommendedName>
</protein>
<evidence type="ECO:0008006" key="4">
    <source>
        <dbReference type="Google" id="ProtNLM"/>
    </source>
</evidence>
<dbReference type="EMBL" id="JACHJB010000002">
    <property type="protein sequence ID" value="MBB6347631.1"/>
    <property type="molecule type" value="Genomic_DNA"/>
</dbReference>
<organism evidence="2 3">
    <name type="scientific">Nonomuraea muscovyensis</name>
    <dbReference type="NCBI Taxonomy" id="1124761"/>
    <lineage>
        <taxon>Bacteria</taxon>
        <taxon>Bacillati</taxon>
        <taxon>Actinomycetota</taxon>
        <taxon>Actinomycetes</taxon>
        <taxon>Streptosporangiales</taxon>
        <taxon>Streptosporangiaceae</taxon>
        <taxon>Nonomuraea</taxon>
    </lineage>
</organism>
<keyword evidence="1" id="KW-0812">Transmembrane</keyword>
<evidence type="ECO:0000313" key="3">
    <source>
        <dbReference type="Proteomes" id="UP000583800"/>
    </source>
</evidence>
<dbReference type="AlphaFoldDB" id="A0A7X0F0F5"/>
<keyword evidence="3" id="KW-1185">Reference proteome</keyword>
<evidence type="ECO:0000256" key="1">
    <source>
        <dbReference type="SAM" id="Phobius"/>
    </source>
</evidence>
<evidence type="ECO:0000313" key="2">
    <source>
        <dbReference type="EMBL" id="MBB6347631.1"/>
    </source>
</evidence>
<keyword evidence="1" id="KW-1133">Transmembrane helix</keyword>
<feature type="transmembrane region" description="Helical" evidence="1">
    <location>
        <begin position="35"/>
        <end position="58"/>
    </location>
</feature>
<proteinExistence type="predicted"/>
<dbReference type="SUPFAM" id="SSF50969">
    <property type="entry name" value="YVTN repeat-like/Quinoprotein amine dehydrogenase"/>
    <property type="match status" value="1"/>
</dbReference>
<dbReference type="Gene3D" id="2.120.10.30">
    <property type="entry name" value="TolB, C-terminal domain"/>
    <property type="match status" value="1"/>
</dbReference>
<sequence length="401" mass="43223">MTWLKETLHEVADDAPRVDLAERTIVIHERRRRTVVSLAAAALVVVTGLGATAAVRLLPAEPDPATAPGTVTDLPARGVGPLSHAYRTFCRPDKGEAPEGCREGGWRVVTRSGRTYHVAQALPSLNAYRGTGLRDSPLAISQDGRKIAYYGARESTFVVHDLASGKRRAAPNKIPQAWLGSVSHLLLSADGRFLAFTKNPELKDPAMLVDMRERMVRSLPNGWNPIGLSPDGETITLARYAPSARLRTMSRLWTASTAGNATSVKLPRNYLFSPLAPDGESVVAVPVEEACTRGGDLVRLDARTGKVLRKIAVRGLPGAGHHISLRTWRTADEVTALVMPATCPPVPARVDAPGPEERNDPPYRTMTAYAVDVRTGQARKVATYTAQDFFGIVLPGPPGAF</sequence>
<gene>
    <name evidence="2" type="ORF">FHU36_004176</name>
</gene>